<dbReference type="OrthoDB" id="9802649at2"/>
<organism evidence="4 5">
    <name type="scientific">Vibrio gazogenes</name>
    <dbReference type="NCBI Taxonomy" id="687"/>
    <lineage>
        <taxon>Bacteria</taxon>
        <taxon>Pseudomonadati</taxon>
        <taxon>Pseudomonadota</taxon>
        <taxon>Gammaproteobacteria</taxon>
        <taxon>Vibrionales</taxon>
        <taxon>Vibrionaceae</taxon>
        <taxon>Vibrio</taxon>
    </lineage>
</organism>
<dbReference type="Gene3D" id="3.40.50.2000">
    <property type="entry name" value="Glycogen Phosphorylase B"/>
    <property type="match status" value="2"/>
</dbReference>
<evidence type="ECO:0008006" key="6">
    <source>
        <dbReference type="Google" id="ProtNLM"/>
    </source>
</evidence>
<dbReference type="CDD" id="cd00761">
    <property type="entry name" value="Glyco_tranf_GTA_type"/>
    <property type="match status" value="1"/>
</dbReference>
<dbReference type="Pfam" id="PF00534">
    <property type="entry name" value="Glycos_transf_1"/>
    <property type="match status" value="1"/>
</dbReference>
<dbReference type="PANTHER" id="PTHR22916:SF30">
    <property type="entry name" value="IPT_TIG DOMAIN-CONTAINING PROTEIN"/>
    <property type="match status" value="1"/>
</dbReference>
<accession>A0A1Z2SFE7</accession>
<dbReference type="Pfam" id="PF00535">
    <property type="entry name" value="Glycos_transf_2"/>
    <property type="match status" value="1"/>
</dbReference>
<evidence type="ECO:0000313" key="4">
    <source>
        <dbReference type="EMBL" id="ASA55902.1"/>
    </source>
</evidence>
<evidence type="ECO:0000259" key="1">
    <source>
        <dbReference type="Pfam" id="PF00534"/>
    </source>
</evidence>
<dbReference type="Pfam" id="PF13439">
    <property type="entry name" value="Glyco_transf_4"/>
    <property type="match status" value="1"/>
</dbReference>
<dbReference type="Proteomes" id="UP000196708">
    <property type="component" value="Chromosome 1"/>
</dbReference>
<dbReference type="InterPro" id="IPR001296">
    <property type="entry name" value="Glyco_trans_1"/>
</dbReference>
<gene>
    <name evidence="4" type="ORF">BSQ33_09495</name>
</gene>
<feature type="domain" description="Glycosyltransferase subfamily 4-like N-terminal" evidence="3">
    <location>
        <begin position="20"/>
        <end position="207"/>
    </location>
</feature>
<feature type="domain" description="Glycosyl transferase family 1" evidence="1">
    <location>
        <begin position="220"/>
        <end position="358"/>
    </location>
</feature>
<dbReference type="SUPFAM" id="SSF53448">
    <property type="entry name" value="Nucleotide-diphospho-sugar transferases"/>
    <property type="match status" value="1"/>
</dbReference>
<dbReference type="EMBL" id="CP018835">
    <property type="protein sequence ID" value="ASA55902.1"/>
    <property type="molecule type" value="Genomic_DNA"/>
</dbReference>
<protein>
    <recommendedName>
        <fullName evidence="6">Glycosyltransferase 2-like domain-containing protein</fullName>
    </recommendedName>
</protein>
<evidence type="ECO:0000259" key="2">
    <source>
        <dbReference type="Pfam" id="PF00535"/>
    </source>
</evidence>
<feature type="domain" description="Glycosyltransferase 2-like" evidence="2">
    <location>
        <begin position="403"/>
        <end position="531"/>
    </location>
</feature>
<dbReference type="InterPro" id="IPR001173">
    <property type="entry name" value="Glyco_trans_2-like"/>
</dbReference>
<dbReference type="AlphaFoldDB" id="A0A1Z2SFE7"/>
<name>A0A1Z2SFE7_VIBGA</name>
<dbReference type="CDD" id="cd03801">
    <property type="entry name" value="GT4_PimA-like"/>
    <property type="match status" value="1"/>
</dbReference>
<dbReference type="PANTHER" id="PTHR22916">
    <property type="entry name" value="GLYCOSYLTRANSFERASE"/>
    <property type="match status" value="1"/>
</dbReference>
<reference evidence="4 5" key="1">
    <citation type="submission" date="2016-12" db="EMBL/GenBank/DDBJ databases">
        <authorList>
            <person name="Song W.-J."/>
            <person name="Kurnit D.M."/>
        </authorList>
    </citation>
    <scope>NUCLEOTIDE SEQUENCE [LARGE SCALE GENOMIC DNA]</scope>
    <source>
        <strain evidence="4 5">ATCC 43942</strain>
    </source>
</reference>
<evidence type="ECO:0000259" key="3">
    <source>
        <dbReference type="Pfam" id="PF13439"/>
    </source>
</evidence>
<dbReference type="GO" id="GO:0016758">
    <property type="term" value="F:hexosyltransferase activity"/>
    <property type="evidence" value="ECO:0007669"/>
    <property type="project" value="UniProtKB-ARBA"/>
</dbReference>
<dbReference type="InterPro" id="IPR029044">
    <property type="entry name" value="Nucleotide-diphossugar_trans"/>
</dbReference>
<evidence type="ECO:0000313" key="5">
    <source>
        <dbReference type="Proteomes" id="UP000196708"/>
    </source>
</evidence>
<dbReference type="SUPFAM" id="SSF53756">
    <property type="entry name" value="UDP-Glycosyltransferase/glycogen phosphorylase"/>
    <property type="match status" value="1"/>
</dbReference>
<dbReference type="KEGG" id="vga:BSQ33_09495"/>
<dbReference type="RefSeq" id="WP_088133940.1">
    <property type="nucleotide sequence ID" value="NZ_CP018835.1"/>
</dbReference>
<sequence length="688" mass="79809">MLNKKVCIISPDIIGPIKNGGIGTHCYHLANDLRSQGFDVTLLFTGPLQVKSHEHWIQYYNDLDIKYIALDNIKSDLNISYELHSSACFFLENSFFIYEYLKRENYDFVHFQDWLANGLVSIQAKQTTNYFSNTLLTVTLHSSTQWQTEGMLRYSSNPCYDMKLKWAEQYCVQHCDVAISPSEYMFNWVQRSGWTLSKCHRVIPNCYHPAQNNLIEFVPDKGHLIFFGRLETRKGLEYFLDNIPNVDNLVKISFIGKISLTSEGRADSVLAQKLKSREIDYDIYEDFDSFQAIDFIKLNKGLVVIPSLVDNFPYTVVEMIQNGIPFVCSNVGGIPEMVDEKVLFNINDKQGLSKLINNIDIDFFSSINHLYSPVLAKKGWVELHKYFHRDEKNDSKLNDNLVSICVPYYNYPLYLPLLLASLKGLTYRNIEVIIVNDGSPQPEANDVFERMKLIYSEFYFYSKENSGVGDTRNFAASKATGEYLIFMDSDNIAYPNMVDDFVKAIKKSDSDVVTCHFDAFDENFEFCDSDKVLYKYLPLGPCKESGILENIYGDANFIIKKQVFEALSGFGTERHTSWEDWEFLAKCALEGYRQAVIPEPLFGYRHTEAGFSRNTSLYNNHQRILKCYSRYYPQEIQNLISGYVLPSFYRISFIKKLYLKYKNIFDFFFPVDSSRRKLLRSLIKRVLK</sequence>
<dbReference type="InterPro" id="IPR028098">
    <property type="entry name" value="Glyco_trans_4-like_N"/>
</dbReference>
<proteinExistence type="predicted"/>
<dbReference type="Gene3D" id="3.90.550.10">
    <property type="entry name" value="Spore Coat Polysaccharide Biosynthesis Protein SpsA, Chain A"/>
    <property type="match status" value="1"/>
</dbReference>